<dbReference type="PROSITE" id="PS51471">
    <property type="entry name" value="FE2OG_OXY"/>
    <property type="match status" value="1"/>
</dbReference>
<dbReference type="GO" id="GO:0051213">
    <property type="term" value="F:dioxygenase activity"/>
    <property type="evidence" value="ECO:0007669"/>
    <property type="project" value="InterPro"/>
</dbReference>
<dbReference type="InterPro" id="IPR037151">
    <property type="entry name" value="AlkB-like_sf"/>
</dbReference>
<dbReference type="InterPro" id="IPR032854">
    <property type="entry name" value="ALKBH3"/>
</dbReference>
<dbReference type="SUPFAM" id="SSF52499">
    <property type="entry name" value="Isochorismatase-like hydrolases"/>
    <property type="match status" value="1"/>
</dbReference>
<dbReference type="Pfam" id="PF00857">
    <property type="entry name" value="Isochorismatase"/>
    <property type="match status" value="1"/>
</dbReference>
<protein>
    <recommendedName>
        <fullName evidence="3">Fe2OG dioxygenase domain-containing protein</fullName>
    </recommendedName>
</protein>
<feature type="compositionally biased region" description="Basic and acidic residues" evidence="2">
    <location>
        <begin position="415"/>
        <end position="452"/>
    </location>
</feature>
<sequence length="762" mass="84133">MFRPFLSFATLSVQSPALLTQQAPNLQTRKGLVILGLQNDFVQPGGKFPVPVPADFWSRLSTLVTGFREHGDVLWVRAESSPFTVIDEPDHLVFNPRQRGKESKRRRVSHDGSETLSPPGSRKGSTTSEGHGKSRKGSATSESASKSRQGSTASQGSTKAKTVDDELFLSANSHREACCLPNSGGADLCPQAKALIDRRADGEMITSHYSAFDDGSLALALRSKLITEVFICGCPTNSLVYATAMDAGRYGVHVNLIDDCLLARRPELHSPAIEELRELVMADVRSSTEALDRLAHPSRYASEDEATGGEESDIEHDHAGTPRDGFKVDRDQTRRHDLPNREQRERALEADSEDSDSPSMALPPRRLSAQVQEGLRDFSFEPSPAHRSLKATTDLLQQAIAASKLGTSHSASRSARGERGPEERRRAMPTQRHRDGVHEHAKSHKTSRDQARDAPPTHNRIRQRDRKAATGHHRSLPQPLFGEGKASESAGSTMLHDFLSPELSETVFDTLYKEVNWQSMHHQTGEVPRLVSCQGSIYQDGSKPIYRHPSDESIPLEPWTPTVEAIRQAAKDQVGHPLNHVLIQLYRGGTDYISEHSDKTLDIAQNSYIVNVSFGAQRTMRLRSKRSSSAGNNDKPAPRTTHRVPMPHNSLLKMSLATNAEYLHGINADKRPGVELQEAEKAYGGARISLTFRHIATYLNRDSTLIWGQGATAKTKEEACPVVKGDVWESEKLVRAFGAENQASAMRWEEVYGEGSNVLHLK</sequence>
<dbReference type="GeneID" id="54476936"/>
<proteinExistence type="inferred from homology"/>
<dbReference type="Gene3D" id="3.40.50.850">
    <property type="entry name" value="Isochorismatase-like"/>
    <property type="match status" value="1"/>
</dbReference>
<dbReference type="RefSeq" id="XP_033591829.1">
    <property type="nucleotide sequence ID" value="XM_033735934.1"/>
</dbReference>
<feature type="region of interest" description="Disordered" evidence="2">
    <location>
        <begin position="293"/>
        <end position="363"/>
    </location>
</feature>
<dbReference type="InterPro" id="IPR005123">
    <property type="entry name" value="Oxoglu/Fe-dep_dioxygenase_dom"/>
</dbReference>
<dbReference type="InterPro" id="IPR000868">
    <property type="entry name" value="Isochorismatase-like_dom"/>
</dbReference>
<dbReference type="OrthoDB" id="445341at2759"/>
<feature type="compositionally biased region" description="Polar residues" evidence="2">
    <location>
        <begin position="137"/>
        <end position="160"/>
    </location>
</feature>
<evidence type="ECO:0000259" key="3">
    <source>
        <dbReference type="PROSITE" id="PS51471"/>
    </source>
</evidence>
<feature type="compositionally biased region" description="Acidic residues" evidence="2">
    <location>
        <begin position="303"/>
        <end position="314"/>
    </location>
</feature>
<dbReference type="SUPFAM" id="SSF51197">
    <property type="entry name" value="Clavaminate synthase-like"/>
    <property type="match status" value="1"/>
</dbReference>
<feature type="compositionally biased region" description="Polar residues" evidence="2">
    <location>
        <begin position="114"/>
        <end position="129"/>
    </location>
</feature>
<feature type="compositionally biased region" description="Basic residues" evidence="2">
    <location>
        <begin position="459"/>
        <end position="475"/>
    </location>
</feature>
<name>A0A6A6PYQ3_9PEZI</name>
<evidence type="ECO:0000256" key="2">
    <source>
        <dbReference type="SAM" id="MobiDB-lite"/>
    </source>
</evidence>
<dbReference type="InterPro" id="IPR027450">
    <property type="entry name" value="AlkB-like"/>
</dbReference>
<evidence type="ECO:0000256" key="1">
    <source>
        <dbReference type="ARBA" id="ARBA00006336"/>
    </source>
</evidence>
<feature type="domain" description="Fe2OG dioxygenase" evidence="3">
    <location>
        <begin position="577"/>
        <end position="696"/>
    </location>
</feature>
<feature type="compositionally biased region" description="Basic and acidic residues" evidence="2">
    <location>
        <begin position="315"/>
        <end position="349"/>
    </location>
</feature>
<feature type="region of interest" description="Disordered" evidence="2">
    <location>
        <begin position="94"/>
        <end position="161"/>
    </location>
</feature>
<feature type="region of interest" description="Disordered" evidence="2">
    <location>
        <begin position="620"/>
        <end position="646"/>
    </location>
</feature>
<evidence type="ECO:0000313" key="5">
    <source>
        <dbReference type="Proteomes" id="UP000799767"/>
    </source>
</evidence>
<evidence type="ECO:0000313" key="4">
    <source>
        <dbReference type="EMBL" id="KAF2485260.1"/>
    </source>
</evidence>
<dbReference type="EMBL" id="MU001633">
    <property type="protein sequence ID" value="KAF2485260.1"/>
    <property type="molecule type" value="Genomic_DNA"/>
</dbReference>
<dbReference type="Gene3D" id="2.60.120.590">
    <property type="entry name" value="Alpha-ketoglutarate-dependent dioxygenase AlkB-like"/>
    <property type="match status" value="1"/>
</dbReference>
<dbReference type="Proteomes" id="UP000799767">
    <property type="component" value="Unassembled WGS sequence"/>
</dbReference>
<dbReference type="Pfam" id="PF13532">
    <property type="entry name" value="2OG-FeII_Oxy_2"/>
    <property type="match status" value="1"/>
</dbReference>
<organism evidence="4 5">
    <name type="scientific">Neohortaea acidophila</name>
    <dbReference type="NCBI Taxonomy" id="245834"/>
    <lineage>
        <taxon>Eukaryota</taxon>
        <taxon>Fungi</taxon>
        <taxon>Dikarya</taxon>
        <taxon>Ascomycota</taxon>
        <taxon>Pezizomycotina</taxon>
        <taxon>Dothideomycetes</taxon>
        <taxon>Dothideomycetidae</taxon>
        <taxon>Mycosphaerellales</taxon>
        <taxon>Teratosphaeriaceae</taxon>
        <taxon>Neohortaea</taxon>
    </lineage>
</organism>
<keyword evidence="5" id="KW-1185">Reference proteome</keyword>
<accession>A0A6A6PYQ3</accession>
<reference evidence="4" key="1">
    <citation type="journal article" date="2020" name="Stud. Mycol.">
        <title>101 Dothideomycetes genomes: a test case for predicting lifestyles and emergence of pathogens.</title>
        <authorList>
            <person name="Haridas S."/>
            <person name="Albert R."/>
            <person name="Binder M."/>
            <person name="Bloem J."/>
            <person name="Labutti K."/>
            <person name="Salamov A."/>
            <person name="Andreopoulos B."/>
            <person name="Baker S."/>
            <person name="Barry K."/>
            <person name="Bills G."/>
            <person name="Bluhm B."/>
            <person name="Cannon C."/>
            <person name="Castanera R."/>
            <person name="Culley D."/>
            <person name="Daum C."/>
            <person name="Ezra D."/>
            <person name="Gonzalez J."/>
            <person name="Henrissat B."/>
            <person name="Kuo A."/>
            <person name="Liang C."/>
            <person name="Lipzen A."/>
            <person name="Lutzoni F."/>
            <person name="Magnuson J."/>
            <person name="Mondo S."/>
            <person name="Nolan M."/>
            <person name="Ohm R."/>
            <person name="Pangilinan J."/>
            <person name="Park H.-J."/>
            <person name="Ramirez L."/>
            <person name="Alfaro M."/>
            <person name="Sun H."/>
            <person name="Tritt A."/>
            <person name="Yoshinaga Y."/>
            <person name="Zwiers L.-H."/>
            <person name="Turgeon B."/>
            <person name="Goodwin S."/>
            <person name="Spatafora J."/>
            <person name="Crous P."/>
            <person name="Grigoriev I."/>
        </authorList>
    </citation>
    <scope>NUCLEOTIDE SEQUENCE</scope>
    <source>
        <strain evidence="4">CBS 113389</strain>
    </source>
</reference>
<dbReference type="PANTHER" id="PTHR31212:SF5">
    <property type="entry name" value="ISOCHORISMATASE FAMILY PROTEIN FAMILY (AFU_ORTHOLOGUE AFUA_3G14500)"/>
    <property type="match status" value="1"/>
</dbReference>
<feature type="region of interest" description="Disordered" evidence="2">
    <location>
        <begin position="403"/>
        <end position="488"/>
    </location>
</feature>
<dbReference type="GO" id="GO:0006307">
    <property type="term" value="P:DNA alkylation repair"/>
    <property type="evidence" value="ECO:0007669"/>
    <property type="project" value="InterPro"/>
</dbReference>
<gene>
    <name evidence="4" type="ORF">BDY17DRAFT_315721</name>
</gene>
<dbReference type="InterPro" id="IPR036380">
    <property type="entry name" value="Isochorismatase-like_sf"/>
</dbReference>
<dbReference type="PANTHER" id="PTHR31212">
    <property type="entry name" value="ALPHA-KETOGLUTARATE-DEPENDENT DIOXYGENASE ALKB HOMOLOG 3"/>
    <property type="match status" value="1"/>
</dbReference>
<dbReference type="AlphaFoldDB" id="A0A6A6PYQ3"/>
<comment type="similarity">
    <text evidence="1">Belongs to the isochorismatase family.</text>
</comment>